<dbReference type="Gene3D" id="1.20.1260.10">
    <property type="match status" value="1"/>
</dbReference>
<keyword evidence="3" id="KW-1185">Reference proteome</keyword>
<gene>
    <name evidence="2" type="ORF">BkAM31D_16290</name>
</gene>
<accession>A0A1X9MCY0</accession>
<sequence length="147" mass="17106">MVLELGFSQVCQSKEVRDYMERARKLCVKHFDILSSMLKEENLHVPRLYETEVTDSTVPPFSDKLMLFHIVTLLSAAIAYYSEALSMGQRRDLTANYARMNTEIALIAEDGLNLLIRARTKPHNHAIFNKLYCFFTNYFFINHFDTS</sequence>
<reference evidence="2 3" key="1">
    <citation type="submission" date="2017-04" db="EMBL/GenBank/DDBJ databases">
        <title>Bacillus krulwichiae AM31D Genome sequencing and assembly.</title>
        <authorList>
            <person name="Krulwich T.A."/>
            <person name="Anastor L."/>
            <person name="Ehrlich R."/>
            <person name="Ehrlich G.D."/>
            <person name="Janto B."/>
        </authorList>
    </citation>
    <scope>NUCLEOTIDE SEQUENCE [LARGE SCALE GENOMIC DNA]</scope>
    <source>
        <strain evidence="2 3">AM31D</strain>
    </source>
</reference>
<dbReference type="STRING" id="199441.BkAM31D_16290"/>
<dbReference type="EMBL" id="CP020814">
    <property type="protein sequence ID" value="ARK31287.1"/>
    <property type="molecule type" value="Genomic_DNA"/>
</dbReference>
<proteinExistence type="predicted"/>
<feature type="transmembrane region" description="Helical" evidence="1">
    <location>
        <begin position="65"/>
        <end position="82"/>
    </location>
</feature>
<dbReference type="Pfam" id="PF11553">
    <property type="entry name" value="DUF3231"/>
    <property type="match status" value="1"/>
</dbReference>
<evidence type="ECO:0000256" key="1">
    <source>
        <dbReference type="SAM" id="Phobius"/>
    </source>
</evidence>
<dbReference type="InterPro" id="IPR021617">
    <property type="entry name" value="DUF3231"/>
</dbReference>
<keyword evidence="1" id="KW-0812">Transmembrane</keyword>
<dbReference type="KEGG" id="bkw:BkAM31D_16290"/>
<evidence type="ECO:0000313" key="2">
    <source>
        <dbReference type="EMBL" id="ARK31287.1"/>
    </source>
</evidence>
<name>A0A1X9MCY0_9BACI</name>
<keyword evidence="1" id="KW-1133">Transmembrane helix</keyword>
<protein>
    <submittedName>
        <fullName evidence="2">Uncharacterized protein</fullName>
    </submittedName>
</protein>
<dbReference type="InterPro" id="IPR012347">
    <property type="entry name" value="Ferritin-like"/>
</dbReference>
<dbReference type="Proteomes" id="UP000193006">
    <property type="component" value="Chromosome"/>
</dbReference>
<keyword evidence="1" id="KW-0472">Membrane</keyword>
<dbReference type="AlphaFoldDB" id="A0A1X9MCY0"/>
<evidence type="ECO:0000313" key="3">
    <source>
        <dbReference type="Proteomes" id="UP000193006"/>
    </source>
</evidence>
<organism evidence="2 3">
    <name type="scientific">Halalkalibacter krulwichiae</name>
    <dbReference type="NCBI Taxonomy" id="199441"/>
    <lineage>
        <taxon>Bacteria</taxon>
        <taxon>Bacillati</taxon>
        <taxon>Bacillota</taxon>
        <taxon>Bacilli</taxon>
        <taxon>Bacillales</taxon>
        <taxon>Bacillaceae</taxon>
        <taxon>Halalkalibacter</taxon>
    </lineage>
</organism>